<reference evidence="3" key="1">
    <citation type="submission" date="2020-07" db="EMBL/GenBank/DDBJ databases">
        <authorList>
            <person name="Nieuwenhuis M."/>
            <person name="Van De Peppel L.J.J."/>
        </authorList>
    </citation>
    <scope>NUCLEOTIDE SEQUENCE</scope>
    <source>
        <strain evidence="3">AP01</strain>
        <tissue evidence="3">Mycelium</tissue>
    </source>
</reference>
<name>A0A9P7GA57_9AGAR</name>
<evidence type="ECO:0000313" key="4">
    <source>
        <dbReference type="Proteomes" id="UP000775547"/>
    </source>
</evidence>
<evidence type="ECO:0000256" key="1">
    <source>
        <dbReference type="SAM" id="MobiDB-lite"/>
    </source>
</evidence>
<protein>
    <submittedName>
        <fullName evidence="3">Uncharacterized protein</fullName>
    </submittedName>
</protein>
<dbReference type="AlphaFoldDB" id="A0A9P7GA57"/>
<evidence type="ECO:0000313" key="3">
    <source>
        <dbReference type="EMBL" id="KAG5643462.1"/>
    </source>
</evidence>
<accession>A0A9P7GA57</accession>
<comment type="caution">
    <text evidence="3">The sequence shown here is derived from an EMBL/GenBank/DDBJ whole genome shotgun (WGS) entry which is preliminary data.</text>
</comment>
<feature type="transmembrane region" description="Helical" evidence="2">
    <location>
        <begin position="121"/>
        <end position="140"/>
    </location>
</feature>
<sequence length="141" mass="14202">MSSIAPLVDPPGWYPTATVDGTTKFSTFAQYYTGVDTDGVSYTVGDTVTPSAPYFTPSSSNCQTTATINNGVALQELGITSISSGSGATASVPKATETSSNSGSSTAAHSGAGVNAQASQMYPIITFIAVLSGVAAIAFFH</sequence>
<proteinExistence type="predicted"/>
<dbReference type="Proteomes" id="UP000775547">
    <property type="component" value="Unassembled WGS sequence"/>
</dbReference>
<organism evidence="3 4">
    <name type="scientific">Asterophora parasitica</name>
    <dbReference type="NCBI Taxonomy" id="117018"/>
    <lineage>
        <taxon>Eukaryota</taxon>
        <taxon>Fungi</taxon>
        <taxon>Dikarya</taxon>
        <taxon>Basidiomycota</taxon>
        <taxon>Agaricomycotina</taxon>
        <taxon>Agaricomycetes</taxon>
        <taxon>Agaricomycetidae</taxon>
        <taxon>Agaricales</taxon>
        <taxon>Tricholomatineae</taxon>
        <taxon>Lyophyllaceae</taxon>
        <taxon>Asterophora</taxon>
    </lineage>
</organism>
<keyword evidence="2" id="KW-0812">Transmembrane</keyword>
<dbReference type="OrthoDB" id="3053377at2759"/>
<keyword evidence="2" id="KW-1133">Transmembrane helix</keyword>
<keyword evidence="4" id="KW-1185">Reference proteome</keyword>
<reference evidence="3" key="2">
    <citation type="submission" date="2021-10" db="EMBL/GenBank/DDBJ databases">
        <title>Phylogenomics reveals ancestral predisposition of the termite-cultivated fungus Termitomyces towards a domesticated lifestyle.</title>
        <authorList>
            <person name="Auxier B."/>
            <person name="Grum-Grzhimaylo A."/>
            <person name="Cardenas M.E."/>
            <person name="Lodge J.D."/>
            <person name="Laessoe T."/>
            <person name="Pedersen O."/>
            <person name="Smith M.E."/>
            <person name="Kuyper T.W."/>
            <person name="Franco-Molano E.A."/>
            <person name="Baroni T.J."/>
            <person name="Aanen D.K."/>
        </authorList>
    </citation>
    <scope>NUCLEOTIDE SEQUENCE</scope>
    <source>
        <strain evidence="3">AP01</strain>
        <tissue evidence="3">Mycelium</tissue>
    </source>
</reference>
<dbReference type="EMBL" id="JABCKV010000111">
    <property type="protein sequence ID" value="KAG5643462.1"/>
    <property type="molecule type" value="Genomic_DNA"/>
</dbReference>
<gene>
    <name evidence="3" type="ORF">DXG03_000894</name>
</gene>
<feature type="region of interest" description="Disordered" evidence="1">
    <location>
        <begin position="90"/>
        <end position="110"/>
    </location>
</feature>
<evidence type="ECO:0000256" key="2">
    <source>
        <dbReference type="SAM" id="Phobius"/>
    </source>
</evidence>
<keyword evidence="2" id="KW-0472">Membrane</keyword>